<comment type="caution">
    <text evidence="4">The sequence shown here is derived from an EMBL/GenBank/DDBJ whole genome shotgun (WGS) entry which is preliminary data.</text>
</comment>
<evidence type="ECO:0000256" key="3">
    <source>
        <dbReference type="ARBA" id="ARBA00023237"/>
    </source>
</evidence>
<dbReference type="InterPro" id="IPR036942">
    <property type="entry name" value="Beta-barrel_TonB_sf"/>
</dbReference>
<keyword evidence="3" id="KW-0998">Cell outer membrane</keyword>
<dbReference type="SUPFAM" id="SSF56935">
    <property type="entry name" value="Porins"/>
    <property type="match status" value="1"/>
</dbReference>
<evidence type="ECO:0000313" key="5">
    <source>
        <dbReference type="Proteomes" id="UP001200022"/>
    </source>
</evidence>
<keyword evidence="2" id="KW-0472">Membrane</keyword>
<gene>
    <name evidence="4" type="ORF">L3X39_12125</name>
</gene>
<dbReference type="SUPFAM" id="SSF49464">
    <property type="entry name" value="Carboxypeptidase regulatory domain-like"/>
    <property type="match status" value="1"/>
</dbReference>
<comment type="subcellular location">
    <subcellularLocation>
        <location evidence="1">Cell outer membrane</location>
    </subcellularLocation>
</comment>
<dbReference type="Gene3D" id="2.170.130.10">
    <property type="entry name" value="TonB-dependent receptor, plug domain"/>
    <property type="match status" value="1"/>
</dbReference>
<dbReference type="Gene3D" id="2.40.170.20">
    <property type="entry name" value="TonB-dependent receptor, beta-barrel domain"/>
    <property type="match status" value="1"/>
</dbReference>
<keyword evidence="4" id="KW-0675">Receptor</keyword>
<dbReference type="RefSeq" id="WP_237232077.1">
    <property type="nucleotide sequence ID" value="NZ_JAKKDV010000005.1"/>
</dbReference>
<evidence type="ECO:0000256" key="2">
    <source>
        <dbReference type="ARBA" id="ARBA00023136"/>
    </source>
</evidence>
<dbReference type="EMBL" id="JAKKDV010000005">
    <property type="protein sequence ID" value="MCF7561386.1"/>
    <property type="molecule type" value="Genomic_DNA"/>
</dbReference>
<accession>A0ABS9ILA7</accession>
<protein>
    <submittedName>
        <fullName evidence="4">TonB-dependent receptor</fullName>
    </submittedName>
</protein>
<sequence length="838" mass="96473">MEKTINRTNTLYCLLLFIFFNGYSQSTIKKESLSHILSTIQAHYNVQFNYAEDTIENIFLFPPNKDLSLEEVLVYLDLETGLSFLKMSESIVLVKPKENLFFCGYLKDRDNLKLLEAATIQTNNTSTITDHNGFFQIEIKNLNELVTIRFLGYKTITKSFKEFSKLTCEDVFLTPNFQPLSEVVITNYIASGINKISNGSYEINFSDFEILPGLIDNDVLQSVQAFPGILSVNETVSNINIRGGTHDQNLILWDGIKMYQSGHFFGLISMYNPQITQHVSLRKNGSDVSLSDGVSGTILMETEKEINNHFKGALALNLTDASGFADIPVNEFSSLQIAARKSISDFVETPTYTAFFDRISQNTEVASNVSAITNTNETFDFYDTSLRWIYKISDKDDIQLNFINVHNQLMFTENATVDNVDESRESKLTQNSIAGALHYNRLWNDDFKTEFEVYETDYELKALNANILDSQRFLQENKVSETSVKLKAHYKINNYFELLNGYHFVETKVTNLDDVDVPLFRILVSEVLRTHGVFSQLGYKSESKKTALNIGLRYNYIGKFKKSIFEPRVTFNHQFLKYFSFEILGEYKHQNTSQVINFQNDFLGIEKRRWQLANNESIPIITSKQISTGVNYNHRGWLFDIDFYFKEVNGITSQSQGFQNQYEFIKTQGSYDVKGLDLLLRKKMNRFNTWLSYSLMDNRYSFEDLETNYFPSNYNIAHSINIGTTFKTNNLKLSAGLNWHTGKPTTVPVFNNEIVNNTINYGPTNASNLKDYMRLDVSAIYNFKLTNKVRAHLGASIWNVLDKQNEVNNFFRINEQEVLETKQYSLGITPNAVFRVYF</sequence>
<name>A0ABS9ILA7_9FLAO</name>
<dbReference type="InterPro" id="IPR037066">
    <property type="entry name" value="Plug_dom_sf"/>
</dbReference>
<proteinExistence type="predicted"/>
<dbReference type="InterPro" id="IPR008969">
    <property type="entry name" value="CarboxyPept-like_regulatory"/>
</dbReference>
<keyword evidence="5" id="KW-1185">Reference proteome</keyword>
<organism evidence="4 5">
    <name type="scientific">Flaviramulus multivorans</name>
    <dbReference type="NCBI Taxonomy" id="1304750"/>
    <lineage>
        <taxon>Bacteria</taxon>
        <taxon>Pseudomonadati</taxon>
        <taxon>Bacteroidota</taxon>
        <taxon>Flavobacteriia</taxon>
        <taxon>Flavobacteriales</taxon>
        <taxon>Flavobacteriaceae</taxon>
        <taxon>Flaviramulus</taxon>
    </lineage>
</organism>
<evidence type="ECO:0000256" key="1">
    <source>
        <dbReference type="ARBA" id="ARBA00004442"/>
    </source>
</evidence>
<dbReference type="Proteomes" id="UP001200022">
    <property type="component" value="Unassembled WGS sequence"/>
</dbReference>
<evidence type="ECO:0000313" key="4">
    <source>
        <dbReference type="EMBL" id="MCF7561386.1"/>
    </source>
</evidence>
<reference evidence="4 5" key="1">
    <citation type="submission" date="2022-01" db="EMBL/GenBank/DDBJ databases">
        <title>Draft genome sequence of Sabulilitoribacter multivorans KCTC 32326.</title>
        <authorList>
            <person name="Oh J.-S."/>
        </authorList>
    </citation>
    <scope>NUCLEOTIDE SEQUENCE [LARGE SCALE GENOMIC DNA]</scope>
    <source>
        <strain evidence="4 5">M-M16</strain>
    </source>
</reference>